<accession>A0A0F5HIH5</accession>
<sequence>MKVFQTLVISAVKLVGDSLFIELTKQVSFKIKNVILSGN</sequence>
<dbReference type="Proteomes" id="UP000031563">
    <property type="component" value="Unassembled WGS sequence"/>
</dbReference>
<protein>
    <submittedName>
        <fullName evidence="1">Uncharacterized protein</fullName>
    </submittedName>
</protein>
<organism evidence="1 2">
    <name type="scientific">Bacillus thermotolerans</name>
    <name type="common">Quasibacillus thermotolerans</name>
    <dbReference type="NCBI Taxonomy" id="1221996"/>
    <lineage>
        <taxon>Bacteria</taxon>
        <taxon>Bacillati</taxon>
        <taxon>Bacillota</taxon>
        <taxon>Bacilli</taxon>
        <taxon>Bacillales</taxon>
        <taxon>Bacillaceae</taxon>
        <taxon>Bacillus</taxon>
    </lineage>
</organism>
<keyword evidence="2" id="KW-1185">Reference proteome</keyword>
<comment type="caution">
    <text evidence="1">The sequence shown here is derived from an EMBL/GenBank/DDBJ whole genome shotgun (WGS) entry which is preliminary data.</text>
</comment>
<accession>A0A0F5HQF9</accession>
<reference evidence="1" key="1">
    <citation type="submission" date="2015-02" db="EMBL/GenBank/DDBJ databases">
        <title>Genome Assembly of Bacillaceae bacterium MTCC 8252.</title>
        <authorList>
            <person name="Verma A."/>
            <person name="Khatri I."/>
            <person name="Mual P."/>
            <person name="Subramanian S."/>
            <person name="Krishnamurthi S."/>
        </authorList>
    </citation>
    <scope>NUCLEOTIDE SEQUENCE [LARGE SCALE GENOMIC DNA]</scope>
    <source>
        <strain evidence="1">MTCC 8252</strain>
    </source>
</reference>
<dbReference type="AlphaFoldDB" id="A0A0F5HQF9"/>
<proteinExistence type="predicted"/>
<name>A0A0F5HQF9_BACTR</name>
<gene>
    <name evidence="1" type="ORF">QY95_03442</name>
</gene>
<dbReference type="EMBL" id="JWIR02000071">
    <property type="protein sequence ID" value="KKB35589.1"/>
    <property type="molecule type" value="Genomic_DNA"/>
</dbReference>
<evidence type="ECO:0000313" key="2">
    <source>
        <dbReference type="Proteomes" id="UP000031563"/>
    </source>
</evidence>
<evidence type="ECO:0000313" key="1">
    <source>
        <dbReference type="EMBL" id="KKB35589.1"/>
    </source>
</evidence>